<dbReference type="Ensembl" id="ENSCMIT00000008214.1">
    <property type="protein sequence ID" value="ENSCMIP00000007983.1"/>
    <property type="gene ID" value="ENSCMIG00000003579.1"/>
</dbReference>
<feature type="transmembrane region" description="Helical" evidence="11">
    <location>
        <begin position="1318"/>
        <end position="1340"/>
    </location>
</feature>
<feature type="transmembrane region" description="Helical" evidence="11">
    <location>
        <begin position="1035"/>
        <end position="1057"/>
    </location>
</feature>
<sequence>LFYFVLFLYCHYRNKALPSAGVLPWMQGIICNMNNPCLNYPTPGEAPGQNDSVLPLADIWENNQALTAFLKNNLSLSDAVIANMKLARKQMDKVSFIKFMYRAFSLVGPVIDLSLLTLSADFCKSVVETLQSTPSLNFLWNTIRHLLMGKIVFTPDTPVTRRIVQEANSTFQAIGILKELGDSWEAWISSFLENSTAVNQFRVSIRYGKMCFQLSRPHWHFLFQCINLDRFEAAPTEADLVNISFMLLEKKKFWAGIVFQGMDSEKDKVPPHVLYKIRMDIDDVENTEELEESPWYPGARDNSYNEMPYILGGFAYIQDMIDHGIMKTQLNISQPLGVYVQQMPYPCYVDDGIVFSNVGSILPMFLILAFIFSVAMIIKGIVYEKEKCLKVMLNTMGLRNGVLWFAWFMDNIVILTISSAFLSVLLKYGNILRYSDPLILFIFLFIYCVATIMECFLISTFFSRANLAAACGAILYFLLYLPYVLCFAWQDYLTFPIKISISLLSTVAFSFGCENFSFYEVQGIGIQWSNINISAQEGNRFSFLVSMLMMLLDAFIYWLLVLYIEAVFPGQYGIPKPWYFLVTKSYWCGSSSQNKEELTFQGKQDEDNVFIEPQPHNLKLGISIQNLVKIYKTGKKIAVDGLSVNFYEGQITSFLGHNGAGKTTTMSILTGLFPPSSGTAFIYGSDIRTAIDSIRKDIGFCPQYNVLFDQLTVEEHIYFYACLKECSSKEVEEEIDRMINDVGLPNKRKDLVKNLSGGMQRKLSVAIAFVGGSKTVILDEPTAGVDPYARRGIWELLLKYKPGRTIILSTHHMDEADILGDRIAIISHGKLCCCGSSMFLKKFFGSGYYLTLVKSEAKRPSGKSTIVLLRNVIIIPMFNLRINNSLKLFLFFLFALISLFISGENAITGLIMKHVPEAQFVESIGQEMTYILPYEGAGDGSFAELFKNLDLELQRFGISSYGISDTTLEEIFLKVAEDTGVDTLMPGMKYDLETDASEGLTGRGSYTIDGKKLMCRQFFALFIKRFHHARRSQRGFLAQVVLPALFVCLALVFSLIIPPFVEFPSLELQPWMYGSAQHTFFSNDATENEQVAQVVDSMVNNPGFGTRCMNNDPIPKLPCMSNDMAWYIPPVPPSVNDTLMNGNWSMANPSPSCQCSTPEKIIMLPDCIPGAGGLPPIERLQNTTDILQNMTGRNVTDYLVKTYEEFYKIRYGGISVGEVNSQAEINKSIIAANLLQLSEMFNSFGVYCFPILLQVWFYNKGWHAMVSFINVASNAILRGNLQPGKDPRDYGITTYNHPLNLTKVQLTDATFSTTSADVVVSICVIFAMSFIPASFVLFLIQERVSKAKHLQLVSGVNPTIYWIANFAWDMCNYAVSCVMVVVIFLCFQQKSYVSSANLPVLILLFVLYGWSIIPLMYLASFLFSIPSTAYVVLTCINMFIGINGSIATFVLEIFENDNLTKINDVLKQLLLIFPHFCLGRGLIDMAKNQGIADAYARFGEDRFQSPFEWNLVGKNLFAMFVQGMVLFMFTILLEYTFFIRSRSANISTSTISEDEDVSRERMRILSGEAQSDLLTICELTKFYRRKKKPAVNKICLGIPPAQCFGLLGINGAGKTTTFKMLTGDISVTSGDAFLNGYSILTQIGEVHQNMGYCPQFDAINDLLNGREHLELYARLRGIPEEEVQKVAEWGIQKLGLIKYSSRSAGTYSGGNKRKLSTAIALIGCPPVVFLDEPTTGMDPKARRFLWNCILSIVKEGRSIVLTSHSMEECEALCNRMAIMVNGQFKCLGSIQHLKSRFGDGYTMSVRVGGDLLDLRSVEDFVQSSFPNSVLKEKHHNILQYQLPSSENSLAKIFSTFTNNKERLNIEDYTVSQTTLDQVFVNFAKDQIEIDEDAEMYTNSTAVTNEELKMEAVNFPHAKV</sequence>
<organism evidence="13 14">
    <name type="scientific">Callorhinchus milii</name>
    <name type="common">Ghost shark</name>
    <dbReference type="NCBI Taxonomy" id="7868"/>
    <lineage>
        <taxon>Eukaryota</taxon>
        <taxon>Metazoa</taxon>
        <taxon>Chordata</taxon>
        <taxon>Craniata</taxon>
        <taxon>Vertebrata</taxon>
        <taxon>Chondrichthyes</taxon>
        <taxon>Holocephali</taxon>
        <taxon>Chimaeriformes</taxon>
        <taxon>Callorhinchidae</taxon>
        <taxon>Callorhinchus</taxon>
    </lineage>
</organism>
<evidence type="ECO:0000313" key="13">
    <source>
        <dbReference type="Ensembl" id="ENSCMIP00000007983.1"/>
    </source>
</evidence>
<evidence type="ECO:0000256" key="2">
    <source>
        <dbReference type="ARBA" id="ARBA00022553"/>
    </source>
</evidence>
<feature type="domain" description="ABC transporter" evidence="12">
    <location>
        <begin position="1574"/>
        <end position="1806"/>
    </location>
</feature>
<evidence type="ECO:0000256" key="10">
    <source>
        <dbReference type="ARBA" id="ARBA00023180"/>
    </source>
</evidence>
<keyword evidence="9" id="KW-1015">Disulfide bond</keyword>
<keyword evidence="5" id="KW-0067">ATP-binding</keyword>
<dbReference type="InterPro" id="IPR026082">
    <property type="entry name" value="ABCA"/>
</dbReference>
<feature type="transmembrane region" description="Helical" evidence="11">
    <location>
        <begin position="541"/>
        <end position="564"/>
    </location>
</feature>
<dbReference type="GO" id="GO:0016887">
    <property type="term" value="F:ATP hydrolysis activity"/>
    <property type="evidence" value="ECO:0007669"/>
    <property type="project" value="InterPro"/>
</dbReference>
<evidence type="ECO:0000259" key="12">
    <source>
        <dbReference type="PROSITE" id="PS50893"/>
    </source>
</evidence>
<reference evidence="14" key="3">
    <citation type="journal article" date="2014" name="Nature">
        <title>Elephant shark genome provides unique insights into gnathostome evolution.</title>
        <authorList>
            <consortium name="International Elephant Shark Genome Sequencing Consortium"/>
            <person name="Venkatesh B."/>
            <person name="Lee A.P."/>
            <person name="Ravi V."/>
            <person name="Maurya A.K."/>
            <person name="Lian M.M."/>
            <person name="Swann J.B."/>
            <person name="Ohta Y."/>
            <person name="Flajnik M.F."/>
            <person name="Sutoh Y."/>
            <person name="Kasahara M."/>
            <person name="Hoon S."/>
            <person name="Gangu V."/>
            <person name="Roy S.W."/>
            <person name="Irimia M."/>
            <person name="Korzh V."/>
            <person name="Kondrychyn I."/>
            <person name="Lim Z.W."/>
            <person name="Tay B.H."/>
            <person name="Tohari S."/>
            <person name="Kong K.W."/>
            <person name="Ho S."/>
            <person name="Lorente-Galdos B."/>
            <person name="Quilez J."/>
            <person name="Marques-Bonet T."/>
            <person name="Raney B.J."/>
            <person name="Ingham P.W."/>
            <person name="Tay A."/>
            <person name="Hillier L.W."/>
            <person name="Minx P."/>
            <person name="Boehm T."/>
            <person name="Wilson R.K."/>
            <person name="Brenner S."/>
            <person name="Warren W.C."/>
        </authorList>
    </citation>
    <scope>NUCLEOTIDE SEQUENCE [LARGE SCALE GENOMIC DNA]</scope>
</reference>
<evidence type="ECO:0000313" key="14">
    <source>
        <dbReference type="Proteomes" id="UP000314986"/>
    </source>
</evidence>
<dbReference type="Pfam" id="PF12698">
    <property type="entry name" value="ABC2_membrane_3"/>
    <property type="match status" value="2"/>
</dbReference>
<dbReference type="SMART" id="SM00382">
    <property type="entry name" value="AAA"/>
    <property type="match status" value="2"/>
</dbReference>
<keyword evidence="3 11" id="KW-0812">Transmembrane</keyword>
<dbReference type="PROSITE" id="PS50893">
    <property type="entry name" value="ABC_TRANSPORTER_2"/>
    <property type="match status" value="2"/>
</dbReference>
<comment type="subcellular location">
    <subcellularLocation>
        <location evidence="1">Membrane</location>
        <topology evidence="1">Multi-pass membrane protein</topology>
    </subcellularLocation>
</comment>
<dbReference type="PANTHER" id="PTHR19229">
    <property type="entry name" value="ATP-BINDING CASSETTE TRANSPORTER SUBFAMILY A ABCA"/>
    <property type="match status" value="1"/>
</dbReference>
<dbReference type="GO" id="GO:0005548">
    <property type="term" value="F:phospholipid transporter activity"/>
    <property type="evidence" value="ECO:0007669"/>
    <property type="project" value="UniProtKB-ARBA"/>
</dbReference>
<evidence type="ECO:0000256" key="3">
    <source>
        <dbReference type="ARBA" id="ARBA00022692"/>
    </source>
</evidence>
<dbReference type="Gene3D" id="3.40.50.300">
    <property type="entry name" value="P-loop containing nucleotide triphosphate hydrolases"/>
    <property type="match status" value="2"/>
</dbReference>
<reference evidence="14" key="1">
    <citation type="journal article" date="2006" name="Science">
        <title>Ancient noncoding elements conserved in the human genome.</title>
        <authorList>
            <person name="Venkatesh B."/>
            <person name="Kirkness E.F."/>
            <person name="Loh Y.H."/>
            <person name="Halpern A.L."/>
            <person name="Lee A.P."/>
            <person name="Johnson J."/>
            <person name="Dandona N."/>
            <person name="Viswanathan L.D."/>
            <person name="Tay A."/>
            <person name="Venter J.C."/>
            <person name="Strausberg R.L."/>
            <person name="Brenner S."/>
        </authorList>
    </citation>
    <scope>NUCLEOTIDE SEQUENCE [LARGE SCALE GENOMIC DNA]</scope>
</reference>
<feature type="transmembrane region" description="Helical" evidence="11">
    <location>
        <begin position="438"/>
        <end position="461"/>
    </location>
</feature>
<feature type="transmembrane region" description="Helical" evidence="11">
    <location>
        <begin position="402"/>
        <end position="426"/>
    </location>
</feature>
<keyword evidence="10" id="KW-0325">Glycoprotein</keyword>
<evidence type="ECO:0000256" key="6">
    <source>
        <dbReference type="ARBA" id="ARBA00022967"/>
    </source>
</evidence>
<feature type="transmembrane region" description="Helical" evidence="11">
    <location>
        <begin position="1429"/>
        <end position="1453"/>
    </location>
</feature>
<dbReference type="Pfam" id="PF23321">
    <property type="entry name" value="R1_ABCA1"/>
    <property type="match status" value="1"/>
</dbReference>
<dbReference type="GO" id="GO:0140359">
    <property type="term" value="F:ABC-type transporter activity"/>
    <property type="evidence" value="ECO:0007669"/>
    <property type="project" value="InterPro"/>
</dbReference>
<feature type="transmembrane region" description="Helical" evidence="11">
    <location>
        <begin position="361"/>
        <end position="382"/>
    </location>
</feature>
<evidence type="ECO:0000256" key="5">
    <source>
        <dbReference type="ARBA" id="ARBA00022840"/>
    </source>
</evidence>
<dbReference type="GeneTree" id="ENSGT00940000154658"/>
<dbReference type="PANTHER" id="PTHR19229:SF234">
    <property type="entry name" value="ATP-BINDING CASSETTE SUB-FAMILY A MEMBER 1-LIKE"/>
    <property type="match status" value="1"/>
</dbReference>
<dbReference type="CDD" id="cd03263">
    <property type="entry name" value="ABC_subfamily_A"/>
    <property type="match status" value="2"/>
</dbReference>
<evidence type="ECO:0000256" key="1">
    <source>
        <dbReference type="ARBA" id="ARBA00004141"/>
    </source>
</evidence>
<dbReference type="FunFam" id="3.40.50.300:FF:000232">
    <property type="entry name" value="ATP-binding cassette, sub-family A (ABC1), member 1"/>
    <property type="match status" value="1"/>
</dbReference>
<dbReference type="GO" id="GO:0005524">
    <property type="term" value="F:ATP binding"/>
    <property type="evidence" value="ECO:0007669"/>
    <property type="project" value="UniProtKB-KW"/>
</dbReference>
<evidence type="ECO:0000256" key="8">
    <source>
        <dbReference type="ARBA" id="ARBA00023136"/>
    </source>
</evidence>
<reference evidence="13" key="5">
    <citation type="submission" date="2025-09" db="UniProtKB">
        <authorList>
            <consortium name="Ensembl"/>
        </authorList>
    </citation>
    <scope>IDENTIFICATION</scope>
</reference>
<name>A0A4W3GUP9_CALMI</name>
<keyword evidence="7 11" id="KW-1133">Transmembrane helix</keyword>
<accession>A0A4W3GUP9</accession>
<dbReference type="PROSITE" id="PS00211">
    <property type="entry name" value="ABC_TRANSPORTER_1"/>
    <property type="match status" value="1"/>
</dbReference>
<evidence type="ECO:0000256" key="7">
    <source>
        <dbReference type="ARBA" id="ARBA00022989"/>
    </source>
</evidence>
<feature type="transmembrane region" description="Helical" evidence="11">
    <location>
        <begin position="501"/>
        <end position="521"/>
    </location>
</feature>
<dbReference type="InterPro" id="IPR017871">
    <property type="entry name" value="ABC_transporter-like_CS"/>
</dbReference>
<reference evidence="14" key="2">
    <citation type="journal article" date="2007" name="PLoS Biol.">
        <title>Survey sequencing and comparative analysis of the elephant shark (Callorhinchus milii) genome.</title>
        <authorList>
            <person name="Venkatesh B."/>
            <person name="Kirkness E.F."/>
            <person name="Loh Y.H."/>
            <person name="Halpern A.L."/>
            <person name="Lee A.P."/>
            <person name="Johnson J."/>
            <person name="Dandona N."/>
            <person name="Viswanathan L.D."/>
            <person name="Tay A."/>
            <person name="Venter J.C."/>
            <person name="Strausberg R.L."/>
            <person name="Brenner S."/>
        </authorList>
    </citation>
    <scope>NUCLEOTIDE SEQUENCE [LARGE SCALE GENOMIC DNA]</scope>
</reference>
<evidence type="ECO:0000256" key="4">
    <source>
        <dbReference type="ARBA" id="ARBA00022741"/>
    </source>
</evidence>
<feature type="transmembrane region" description="Helical" evidence="11">
    <location>
        <begin position="888"/>
        <end position="907"/>
    </location>
</feature>
<dbReference type="FunFam" id="3.40.50.300:FF:000264">
    <property type="entry name" value="ATP-binding cassette, sub-family A (ABC1), member 1"/>
    <property type="match status" value="1"/>
</dbReference>
<keyword evidence="4" id="KW-0547">Nucleotide-binding</keyword>
<feature type="transmembrane region" description="Helical" evidence="11">
    <location>
        <begin position="1398"/>
        <end position="1423"/>
    </location>
</feature>
<feature type="transmembrane region" description="Helical" evidence="11">
    <location>
        <begin position="467"/>
        <end position="489"/>
    </location>
</feature>
<dbReference type="InterPro" id="IPR027417">
    <property type="entry name" value="P-loop_NTPase"/>
</dbReference>
<dbReference type="Pfam" id="PF00005">
    <property type="entry name" value="ABC_tran"/>
    <property type="match status" value="2"/>
</dbReference>
<evidence type="ECO:0000256" key="9">
    <source>
        <dbReference type="ARBA" id="ARBA00023157"/>
    </source>
</evidence>
<dbReference type="GO" id="GO:0016020">
    <property type="term" value="C:membrane"/>
    <property type="evidence" value="ECO:0007669"/>
    <property type="project" value="UniProtKB-SubCell"/>
</dbReference>
<dbReference type="InterPro" id="IPR003593">
    <property type="entry name" value="AAA+_ATPase"/>
</dbReference>
<reference evidence="13" key="4">
    <citation type="submission" date="2025-08" db="UniProtKB">
        <authorList>
            <consortium name="Ensembl"/>
        </authorList>
    </citation>
    <scope>IDENTIFICATION</scope>
</reference>
<keyword evidence="8 11" id="KW-0472">Membrane</keyword>
<dbReference type="SUPFAM" id="SSF52540">
    <property type="entry name" value="P-loop containing nucleoside triphosphate hydrolases"/>
    <property type="match status" value="2"/>
</dbReference>
<keyword evidence="6" id="KW-1278">Translocase</keyword>
<protein>
    <submittedName>
        <fullName evidence="13">ATP-binding cassette sub-family A member 1-like</fullName>
    </submittedName>
</protein>
<feature type="domain" description="ABC transporter" evidence="12">
    <location>
        <begin position="622"/>
        <end position="853"/>
    </location>
</feature>
<dbReference type="GO" id="GO:0034204">
    <property type="term" value="P:lipid translocation"/>
    <property type="evidence" value="ECO:0007669"/>
    <property type="project" value="UniProtKB-ARBA"/>
</dbReference>
<keyword evidence="2" id="KW-0597">Phosphoprotein</keyword>
<dbReference type="InterPro" id="IPR056264">
    <property type="entry name" value="R2_ABCA1-4-like"/>
</dbReference>
<evidence type="ECO:0000256" key="11">
    <source>
        <dbReference type="SAM" id="Phobius"/>
    </source>
</evidence>
<dbReference type="InterPro" id="IPR003439">
    <property type="entry name" value="ABC_transporter-like_ATP-bd"/>
</dbReference>
<proteinExistence type="predicted"/>
<dbReference type="Proteomes" id="UP000314986">
    <property type="component" value="Unassembled WGS sequence"/>
</dbReference>
<feature type="transmembrane region" description="Helical" evidence="11">
    <location>
        <begin position="1360"/>
        <end position="1386"/>
    </location>
</feature>
<keyword evidence="14" id="KW-1185">Reference proteome</keyword>
<feature type="transmembrane region" description="Helical" evidence="11">
    <location>
        <begin position="1516"/>
        <end position="1538"/>
    </location>
</feature>
<gene>
    <name evidence="13" type="primary">LOC103188162</name>
</gene>
<dbReference type="InterPro" id="IPR013525">
    <property type="entry name" value="ABC2_TM"/>
</dbReference>